<feature type="region of interest" description="Disordered" evidence="7">
    <location>
        <begin position="283"/>
        <end position="381"/>
    </location>
</feature>
<name>A0ABD3AKC9_9GENT</name>
<dbReference type="GO" id="GO:0005634">
    <property type="term" value="C:nucleus"/>
    <property type="evidence" value="ECO:0007669"/>
    <property type="project" value="UniProtKB-SubCell"/>
</dbReference>
<dbReference type="SUPFAM" id="SSF118290">
    <property type="entry name" value="WRKY DNA-binding domain"/>
    <property type="match status" value="2"/>
</dbReference>
<keyword evidence="3" id="KW-0805">Transcription regulation</keyword>
<dbReference type="FunFam" id="2.20.25.80:FF:000006">
    <property type="entry name" value="WRKY transcription factor"/>
    <property type="match status" value="1"/>
</dbReference>
<feature type="domain" description="WRKY" evidence="8">
    <location>
        <begin position="396"/>
        <end position="461"/>
    </location>
</feature>
<dbReference type="Pfam" id="PF03106">
    <property type="entry name" value="WRKY"/>
    <property type="match status" value="2"/>
</dbReference>
<dbReference type="FunFam" id="2.20.25.80:FF:000001">
    <property type="entry name" value="WRKY transcription factor 33"/>
    <property type="match status" value="1"/>
</dbReference>
<keyword evidence="4" id="KW-0238">DNA-binding</keyword>
<protein>
    <recommendedName>
        <fullName evidence="8">WRKY domain-containing protein</fullName>
    </recommendedName>
</protein>
<dbReference type="PANTHER" id="PTHR31221">
    <property type="entry name" value="WRKY TRANSCRIPTION FACTOR PROTEIN 1-RELATED"/>
    <property type="match status" value="1"/>
</dbReference>
<proteinExistence type="predicted"/>
<keyword evidence="2" id="KW-0677">Repeat</keyword>
<feature type="compositionally biased region" description="Basic and acidic residues" evidence="7">
    <location>
        <begin position="227"/>
        <end position="239"/>
    </location>
</feature>
<dbReference type="PROSITE" id="PS50811">
    <property type="entry name" value="WRKY"/>
    <property type="match status" value="2"/>
</dbReference>
<evidence type="ECO:0000256" key="7">
    <source>
        <dbReference type="SAM" id="MobiDB-lite"/>
    </source>
</evidence>
<evidence type="ECO:0000256" key="4">
    <source>
        <dbReference type="ARBA" id="ARBA00023125"/>
    </source>
</evidence>
<keyword evidence="5" id="KW-0804">Transcription</keyword>
<accession>A0ABD3AKC9</accession>
<dbReference type="InterPro" id="IPR044810">
    <property type="entry name" value="WRKY_plant"/>
</dbReference>
<comment type="subcellular location">
    <subcellularLocation>
        <location evidence="1">Nucleus</location>
    </subcellularLocation>
</comment>
<comment type="caution">
    <text evidence="9">The sequence shown here is derived from an EMBL/GenBank/DDBJ whole genome shotgun (WGS) entry which is preliminary data.</text>
</comment>
<gene>
    <name evidence="9" type="ORF">ACH5RR_005150</name>
</gene>
<feature type="compositionally biased region" description="Basic and acidic residues" evidence="7">
    <location>
        <begin position="362"/>
        <end position="371"/>
    </location>
</feature>
<sequence>MASSGGSINTSTSSYSSYSFPSQFMTMAPSFIGDLTNNHHHQDHDKSSWSWELHDQMINKQGNATDHHQFQFPNFPPASLPFSPPPLSPSSFLAFPPGLSPSVLLDSPVLFSHSNALPSPTTGTFSGLNRQDHEDTKFSDFSFQSQTRPLVSSSSMFHASSGKNSSQELPSEQQERWSFNMPSKLTDQSSAVKDGLVSELAPNHGFAPEVPTSQGNMQIHYTQPSKYVREQRKSDDGYNWRKYGQKQVKGSENPRSYYKCTFPNCPTKKKVERNLEGHVTEIVYKGNHIHPKPQSTRRSSSSHFNPNSTHTNSDISNTYGENAHIDSLPTAENSSASFGDDELDQNSVMSNSRDDDGDENEPDAKRWKSENENEEAISVSGSKAVREPRIVVQTTSEIDILDDGYRWRKYGQKVVKGNPNPRSYYKCTYTGCPVRKHVERASHDLRAVITTYEGKHNHDVPAARGSGSYAVNKPSAINNNSDFSTTIRPLATNTNSIHGTNFQHSLQNAIPRPQSQAPFTLQMFPNPGSFGVTAGNSASSNLNQMQQMGNAFHAAKEEPKDDMFFNSFLN</sequence>
<dbReference type="SMART" id="SM00774">
    <property type="entry name" value="WRKY"/>
    <property type="match status" value="2"/>
</dbReference>
<organism evidence="9 10">
    <name type="scientific">Cinchona calisaya</name>
    <dbReference type="NCBI Taxonomy" id="153742"/>
    <lineage>
        <taxon>Eukaryota</taxon>
        <taxon>Viridiplantae</taxon>
        <taxon>Streptophyta</taxon>
        <taxon>Embryophyta</taxon>
        <taxon>Tracheophyta</taxon>
        <taxon>Spermatophyta</taxon>
        <taxon>Magnoliopsida</taxon>
        <taxon>eudicotyledons</taxon>
        <taxon>Gunneridae</taxon>
        <taxon>Pentapetalae</taxon>
        <taxon>asterids</taxon>
        <taxon>lamiids</taxon>
        <taxon>Gentianales</taxon>
        <taxon>Rubiaceae</taxon>
        <taxon>Cinchonoideae</taxon>
        <taxon>Cinchoneae</taxon>
        <taxon>Cinchona</taxon>
    </lineage>
</organism>
<feature type="domain" description="WRKY" evidence="8">
    <location>
        <begin position="235"/>
        <end position="293"/>
    </location>
</feature>
<evidence type="ECO:0000256" key="2">
    <source>
        <dbReference type="ARBA" id="ARBA00022737"/>
    </source>
</evidence>
<dbReference type="AlphaFoldDB" id="A0ABD3AKC9"/>
<feature type="region of interest" description="Disordered" evidence="7">
    <location>
        <begin position="152"/>
        <end position="176"/>
    </location>
</feature>
<evidence type="ECO:0000259" key="8">
    <source>
        <dbReference type="PROSITE" id="PS50811"/>
    </source>
</evidence>
<dbReference type="PANTHER" id="PTHR31221:SF1">
    <property type="entry name" value="WRKY TRANSCRIPTION FACTOR 33-RELATED"/>
    <property type="match status" value="1"/>
</dbReference>
<dbReference type="GO" id="GO:0003677">
    <property type="term" value="F:DNA binding"/>
    <property type="evidence" value="ECO:0007669"/>
    <property type="project" value="UniProtKB-KW"/>
</dbReference>
<dbReference type="InterPro" id="IPR003657">
    <property type="entry name" value="WRKY_dom"/>
</dbReference>
<dbReference type="EMBL" id="JBJUIK010000003">
    <property type="protein sequence ID" value="KAL3531629.1"/>
    <property type="molecule type" value="Genomic_DNA"/>
</dbReference>
<dbReference type="InterPro" id="IPR036576">
    <property type="entry name" value="WRKY_dom_sf"/>
</dbReference>
<feature type="region of interest" description="Disordered" evidence="7">
    <location>
        <begin position="222"/>
        <end position="254"/>
    </location>
</feature>
<evidence type="ECO:0000256" key="1">
    <source>
        <dbReference type="ARBA" id="ARBA00004123"/>
    </source>
</evidence>
<evidence type="ECO:0000256" key="6">
    <source>
        <dbReference type="ARBA" id="ARBA00023242"/>
    </source>
</evidence>
<reference evidence="9 10" key="1">
    <citation type="submission" date="2024-11" db="EMBL/GenBank/DDBJ databases">
        <title>A near-complete genome assembly of Cinchona calisaya.</title>
        <authorList>
            <person name="Lian D.C."/>
            <person name="Zhao X.W."/>
            <person name="Wei L."/>
        </authorList>
    </citation>
    <scope>NUCLEOTIDE SEQUENCE [LARGE SCALE GENOMIC DNA]</scope>
    <source>
        <tissue evidence="9">Nenye</tissue>
    </source>
</reference>
<keyword evidence="10" id="KW-1185">Reference proteome</keyword>
<evidence type="ECO:0000256" key="3">
    <source>
        <dbReference type="ARBA" id="ARBA00023015"/>
    </source>
</evidence>
<feature type="compositionally biased region" description="Polar residues" evidence="7">
    <location>
        <begin position="293"/>
        <end position="320"/>
    </location>
</feature>
<evidence type="ECO:0000256" key="5">
    <source>
        <dbReference type="ARBA" id="ARBA00023163"/>
    </source>
</evidence>
<keyword evidence="6" id="KW-0539">Nucleus</keyword>
<dbReference type="Gene3D" id="2.20.25.80">
    <property type="entry name" value="WRKY domain"/>
    <property type="match status" value="2"/>
</dbReference>
<evidence type="ECO:0000313" key="9">
    <source>
        <dbReference type="EMBL" id="KAL3531629.1"/>
    </source>
</evidence>
<evidence type="ECO:0000313" key="10">
    <source>
        <dbReference type="Proteomes" id="UP001630127"/>
    </source>
</evidence>
<dbReference type="Proteomes" id="UP001630127">
    <property type="component" value="Unassembled WGS sequence"/>
</dbReference>